<sequence length="72" mass="8392">MFIGEKRIAGRTCVGHFVLFYRLDRSYSFALRCIGNIFIATLRRSLILQNCNMNEDKRAYQKIEKAIMDAVT</sequence>
<evidence type="ECO:0000313" key="2">
    <source>
        <dbReference type="Proteomes" id="UP000494256"/>
    </source>
</evidence>
<organism evidence="1 2">
    <name type="scientific">Arctia plantaginis</name>
    <name type="common">Wood tiger moth</name>
    <name type="synonym">Phalaena plantaginis</name>
    <dbReference type="NCBI Taxonomy" id="874455"/>
    <lineage>
        <taxon>Eukaryota</taxon>
        <taxon>Metazoa</taxon>
        <taxon>Ecdysozoa</taxon>
        <taxon>Arthropoda</taxon>
        <taxon>Hexapoda</taxon>
        <taxon>Insecta</taxon>
        <taxon>Pterygota</taxon>
        <taxon>Neoptera</taxon>
        <taxon>Endopterygota</taxon>
        <taxon>Lepidoptera</taxon>
        <taxon>Glossata</taxon>
        <taxon>Ditrysia</taxon>
        <taxon>Noctuoidea</taxon>
        <taxon>Erebidae</taxon>
        <taxon>Arctiinae</taxon>
        <taxon>Arctia</taxon>
    </lineage>
</organism>
<gene>
    <name evidence="1" type="ORF">APLA_LOCUS2203</name>
</gene>
<evidence type="ECO:0000313" key="1">
    <source>
        <dbReference type="EMBL" id="CAB3225420.1"/>
    </source>
</evidence>
<comment type="caution">
    <text evidence="1">The sequence shown here is derived from an EMBL/GenBank/DDBJ whole genome shotgun (WGS) entry which is preliminary data.</text>
</comment>
<reference evidence="1 2" key="1">
    <citation type="submission" date="2020-04" db="EMBL/GenBank/DDBJ databases">
        <authorList>
            <person name="Wallbank WR R."/>
            <person name="Pardo Diaz C."/>
            <person name="Kozak K."/>
            <person name="Martin S."/>
            <person name="Jiggins C."/>
            <person name="Moest M."/>
            <person name="Warren A I."/>
            <person name="Byers J.R.P. K."/>
            <person name="Montejo-Kovacevich G."/>
            <person name="Yen C E."/>
        </authorList>
    </citation>
    <scope>NUCLEOTIDE SEQUENCE [LARGE SCALE GENOMIC DNA]</scope>
</reference>
<dbReference type="Proteomes" id="UP000494256">
    <property type="component" value="Unassembled WGS sequence"/>
</dbReference>
<name>A0A8S0YZD7_ARCPL</name>
<dbReference type="OrthoDB" id="2133190at2759"/>
<dbReference type="AlphaFoldDB" id="A0A8S0YZD7"/>
<protein>
    <submittedName>
        <fullName evidence="1">Uncharacterized protein</fullName>
    </submittedName>
</protein>
<proteinExistence type="predicted"/>
<dbReference type="EMBL" id="CADEBD010000226">
    <property type="protein sequence ID" value="CAB3225420.1"/>
    <property type="molecule type" value="Genomic_DNA"/>
</dbReference>
<accession>A0A8S0YZD7</accession>